<accession>A0AA88RI56</accession>
<evidence type="ECO:0000313" key="1">
    <source>
        <dbReference type="EMBL" id="KAK2986997.1"/>
    </source>
</evidence>
<dbReference type="Proteomes" id="UP001187471">
    <property type="component" value="Unassembled WGS sequence"/>
</dbReference>
<dbReference type="EMBL" id="JAVXUO010001019">
    <property type="protein sequence ID" value="KAK2986997.1"/>
    <property type="molecule type" value="Genomic_DNA"/>
</dbReference>
<evidence type="ECO:0000313" key="2">
    <source>
        <dbReference type="Proteomes" id="UP001187471"/>
    </source>
</evidence>
<proteinExistence type="predicted"/>
<keyword evidence="2" id="KW-1185">Reference proteome</keyword>
<name>A0AA88RI56_9ASTE</name>
<comment type="caution">
    <text evidence="1">The sequence shown here is derived from an EMBL/GenBank/DDBJ whole genome shotgun (WGS) entry which is preliminary data.</text>
</comment>
<organism evidence="1 2">
    <name type="scientific">Escallonia rubra</name>
    <dbReference type="NCBI Taxonomy" id="112253"/>
    <lineage>
        <taxon>Eukaryota</taxon>
        <taxon>Viridiplantae</taxon>
        <taxon>Streptophyta</taxon>
        <taxon>Embryophyta</taxon>
        <taxon>Tracheophyta</taxon>
        <taxon>Spermatophyta</taxon>
        <taxon>Magnoliopsida</taxon>
        <taxon>eudicotyledons</taxon>
        <taxon>Gunneridae</taxon>
        <taxon>Pentapetalae</taxon>
        <taxon>asterids</taxon>
        <taxon>campanulids</taxon>
        <taxon>Escalloniales</taxon>
        <taxon>Escalloniaceae</taxon>
        <taxon>Escallonia</taxon>
    </lineage>
</organism>
<dbReference type="AlphaFoldDB" id="A0AA88RI56"/>
<sequence length="246" mass="27403">MTILDVFTSIPLLSNVNHLALLPLLLPQLRHRNPQHPIFKMGLDLLQIRISRQPELPPELAARPLRPVPLVTLHLLLALPLSAHPQHPVLLHLDLDLTLLHAGNVQRYHVRRRGFLPVGTRQGQGFDAFWDGYWGLFEDSEGVVGGEHQVPDGLVGHERIGLCGHEECNHGKCKAEHGQPCKSHSCICASGHNVTESHVDNVRLKRNKEVIGMVRSLMDEEWATGSKLAPDGFAMTRNISTPKKES</sequence>
<protein>
    <submittedName>
        <fullName evidence="1">Uncharacterized protein</fullName>
    </submittedName>
</protein>
<reference evidence="1" key="1">
    <citation type="submission" date="2022-12" db="EMBL/GenBank/DDBJ databases">
        <title>Draft genome assemblies for two species of Escallonia (Escalloniales).</title>
        <authorList>
            <person name="Chanderbali A."/>
            <person name="Dervinis C."/>
            <person name="Anghel I."/>
            <person name="Soltis D."/>
            <person name="Soltis P."/>
            <person name="Zapata F."/>
        </authorList>
    </citation>
    <scope>NUCLEOTIDE SEQUENCE</scope>
    <source>
        <strain evidence="1">UCBG92.1500</strain>
        <tissue evidence="1">Leaf</tissue>
    </source>
</reference>
<gene>
    <name evidence="1" type="ORF">RJ640_024895</name>
</gene>